<feature type="region of interest" description="Disordered" evidence="1">
    <location>
        <begin position="90"/>
        <end position="144"/>
    </location>
</feature>
<keyword evidence="4" id="KW-1185">Reference proteome</keyword>
<reference evidence="3" key="1">
    <citation type="submission" date="2022-05" db="EMBL/GenBank/DDBJ databases">
        <title>Sphingomonas sp. strain MG17 Genome sequencing and assembly.</title>
        <authorList>
            <person name="Kim I."/>
        </authorList>
    </citation>
    <scope>NUCLEOTIDE SEQUENCE</scope>
    <source>
        <strain evidence="3">MG17</strain>
    </source>
</reference>
<dbReference type="Proteomes" id="UP001139451">
    <property type="component" value="Unassembled WGS sequence"/>
</dbReference>
<evidence type="ECO:0000259" key="2">
    <source>
        <dbReference type="Pfam" id="PF01844"/>
    </source>
</evidence>
<feature type="compositionally biased region" description="Basic and acidic residues" evidence="1">
    <location>
        <begin position="91"/>
        <end position="108"/>
    </location>
</feature>
<accession>A0A9X2HNW1</accession>
<dbReference type="Gene3D" id="1.10.30.50">
    <property type="match status" value="1"/>
</dbReference>
<dbReference type="InterPro" id="IPR002711">
    <property type="entry name" value="HNH"/>
</dbReference>
<keyword evidence="3" id="KW-0378">Hydrolase</keyword>
<feature type="domain" description="HNH" evidence="2">
    <location>
        <begin position="30"/>
        <end position="77"/>
    </location>
</feature>
<organism evidence="3 4">
    <name type="scientific">Sphingomonas tagetis</name>
    <dbReference type="NCBI Taxonomy" id="2949092"/>
    <lineage>
        <taxon>Bacteria</taxon>
        <taxon>Pseudomonadati</taxon>
        <taxon>Pseudomonadota</taxon>
        <taxon>Alphaproteobacteria</taxon>
        <taxon>Sphingomonadales</taxon>
        <taxon>Sphingomonadaceae</taxon>
        <taxon>Sphingomonas</taxon>
    </lineage>
</organism>
<sequence>MAVSAPVERKRGRAGQAQRLRRLKRTNGLCERCLGIGRWVGRSPKRTRAAARVNHIVPLIHGGSDEDDNTENLCRSCDIEVTAEQFGFDQADGRGRIDLAGRPTHPDHPWSGPRPGGGSKVGAPTPRTPRSAPMCTASIFKPKS</sequence>
<name>A0A9X2HNW1_9SPHN</name>
<dbReference type="Pfam" id="PF01844">
    <property type="entry name" value="HNH"/>
    <property type="match status" value="1"/>
</dbReference>
<dbReference type="EMBL" id="JAMLDX010000001">
    <property type="protein sequence ID" value="MCP3729270.1"/>
    <property type="molecule type" value="Genomic_DNA"/>
</dbReference>
<keyword evidence="3" id="KW-0255">Endonuclease</keyword>
<evidence type="ECO:0000256" key="1">
    <source>
        <dbReference type="SAM" id="MobiDB-lite"/>
    </source>
</evidence>
<dbReference type="GO" id="GO:0008270">
    <property type="term" value="F:zinc ion binding"/>
    <property type="evidence" value="ECO:0007669"/>
    <property type="project" value="InterPro"/>
</dbReference>
<evidence type="ECO:0000313" key="3">
    <source>
        <dbReference type="EMBL" id="MCP3729270.1"/>
    </source>
</evidence>
<dbReference type="GO" id="GO:0004519">
    <property type="term" value="F:endonuclease activity"/>
    <property type="evidence" value="ECO:0007669"/>
    <property type="project" value="UniProtKB-KW"/>
</dbReference>
<protein>
    <submittedName>
        <fullName evidence="3">HNH endonuclease</fullName>
    </submittedName>
</protein>
<evidence type="ECO:0000313" key="4">
    <source>
        <dbReference type="Proteomes" id="UP001139451"/>
    </source>
</evidence>
<dbReference type="GO" id="GO:0003676">
    <property type="term" value="F:nucleic acid binding"/>
    <property type="evidence" value="ECO:0007669"/>
    <property type="project" value="InterPro"/>
</dbReference>
<dbReference type="InterPro" id="IPR003615">
    <property type="entry name" value="HNH_nuc"/>
</dbReference>
<gene>
    <name evidence="3" type="ORF">M9978_02415</name>
</gene>
<keyword evidence="3" id="KW-0540">Nuclease</keyword>
<proteinExistence type="predicted"/>
<comment type="caution">
    <text evidence="3">The sequence shown here is derived from an EMBL/GenBank/DDBJ whole genome shotgun (WGS) entry which is preliminary data.</text>
</comment>
<dbReference type="AlphaFoldDB" id="A0A9X2HNW1"/>
<dbReference type="RefSeq" id="WP_254291248.1">
    <property type="nucleotide sequence ID" value="NZ_JAMLDX010000001.1"/>
</dbReference>
<dbReference type="CDD" id="cd00085">
    <property type="entry name" value="HNHc"/>
    <property type="match status" value="1"/>
</dbReference>